<dbReference type="Proteomes" id="UP001176521">
    <property type="component" value="Unassembled WGS sequence"/>
</dbReference>
<organism evidence="2 3">
    <name type="scientific">Tilletia horrida</name>
    <dbReference type="NCBI Taxonomy" id="155126"/>
    <lineage>
        <taxon>Eukaryota</taxon>
        <taxon>Fungi</taxon>
        <taxon>Dikarya</taxon>
        <taxon>Basidiomycota</taxon>
        <taxon>Ustilaginomycotina</taxon>
        <taxon>Exobasidiomycetes</taxon>
        <taxon>Tilletiales</taxon>
        <taxon>Tilletiaceae</taxon>
        <taxon>Tilletia</taxon>
    </lineage>
</organism>
<dbReference type="AlphaFoldDB" id="A0AAN6G8K6"/>
<reference evidence="2" key="1">
    <citation type="journal article" date="2023" name="PhytoFront">
        <title>Draft Genome Resources of Seven Strains of Tilletia horrida, Causal Agent of Kernel Smut of Rice.</title>
        <authorList>
            <person name="Khanal S."/>
            <person name="Antony Babu S."/>
            <person name="Zhou X.G."/>
        </authorList>
    </citation>
    <scope>NUCLEOTIDE SEQUENCE</scope>
    <source>
        <strain evidence="2">TX3</strain>
    </source>
</reference>
<comment type="caution">
    <text evidence="2">The sequence shown here is derived from an EMBL/GenBank/DDBJ whole genome shotgun (WGS) entry which is preliminary data.</text>
</comment>
<feature type="region of interest" description="Disordered" evidence="1">
    <location>
        <begin position="469"/>
        <end position="501"/>
    </location>
</feature>
<gene>
    <name evidence="2" type="ORF">OC842_007345</name>
</gene>
<dbReference type="Gene3D" id="3.80.10.10">
    <property type="entry name" value="Ribonuclease Inhibitor"/>
    <property type="match status" value="1"/>
</dbReference>
<evidence type="ECO:0000256" key="1">
    <source>
        <dbReference type="SAM" id="MobiDB-lite"/>
    </source>
</evidence>
<dbReference type="InterPro" id="IPR032675">
    <property type="entry name" value="LRR_dom_sf"/>
</dbReference>
<dbReference type="EMBL" id="JAPDMQ010000919">
    <property type="protein sequence ID" value="KAK0519734.1"/>
    <property type="molecule type" value="Genomic_DNA"/>
</dbReference>
<name>A0AAN6G8K6_9BASI</name>
<proteinExistence type="predicted"/>
<evidence type="ECO:0000313" key="2">
    <source>
        <dbReference type="EMBL" id="KAK0519734.1"/>
    </source>
</evidence>
<sequence>MSPRIVDLSSSSKLPEGHALSMVQAVHGANPFRLMALPGELLLHVLRFALIPEKRHQEDIKRFIRRGANLKLVCHKFDTAISTILHQHMHAFRLDEGLSAAAFPWHISGKFGRLFAQEIQGYWTSIHGSSWPRLPDLHAASKAVGFTKTPTIRTLSLDLRRQPTSFAHGEVAAPGGPVLGRTITTSILTRLLMAGPNLQELNLRISPDRDTVRIVEHLVCSTPGLRSLHLEVDCSGDAPPGRTVIKLQNMVEEGVTYSSLEHFVLRCPGARVECVNHPSGGPKFLDRLPYLKHFGLCATALDVDAEPLEWLAGILHHTPELRALQFAVDLLTIGSVSSDDECYGLIRLPHLTDLVIEETYADTSFLRSLDAPHLWAVRLRSRVKVETWPICRPNQFPALSMVNIWCPGVSAQRLTALGVPRWRFDYDPNLDGYHNDKHYHQQEFPAVIRPFNRPRPEPWKVSTITATMNERDTRGPAATTVATTQERDTQAPAAKRQRVTR</sequence>
<protein>
    <submittedName>
        <fullName evidence="2">Uncharacterized protein</fullName>
    </submittedName>
</protein>
<evidence type="ECO:0000313" key="3">
    <source>
        <dbReference type="Proteomes" id="UP001176521"/>
    </source>
</evidence>
<accession>A0AAN6G8K6</accession>
<keyword evidence="3" id="KW-1185">Reference proteome</keyword>